<dbReference type="SMART" id="SM00240">
    <property type="entry name" value="FHA"/>
    <property type="match status" value="1"/>
</dbReference>
<dbReference type="SUPFAM" id="SSF49879">
    <property type="entry name" value="SMAD/FHA domain"/>
    <property type="match status" value="1"/>
</dbReference>
<keyword evidence="6" id="KW-0067">ATP-binding</keyword>
<feature type="compositionally biased region" description="Pro residues" evidence="9">
    <location>
        <begin position="361"/>
        <end position="372"/>
    </location>
</feature>
<keyword evidence="5" id="KW-0547">Nucleotide-binding</keyword>
<evidence type="ECO:0000259" key="11">
    <source>
        <dbReference type="PROSITE" id="PS50006"/>
    </source>
</evidence>
<dbReference type="InterPro" id="IPR003593">
    <property type="entry name" value="AAA+_ATPase"/>
</dbReference>
<name>A0A1B2HAL7_9PSEU</name>
<dbReference type="Gene3D" id="3.40.50.300">
    <property type="entry name" value="P-loop containing nucleotide triphosphate hydrolases"/>
    <property type="match status" value="1"/>
</dbReference>
<dbReference type="Pfam" id="PF00498">
    <property type="entry name" value="FHA"/>
    <property type="match status" value="1"/>
</dbReference>
<evidence type="ECO:0000256" key="7">
    <source>
        <dbReference type="ARBA" id="ARBA00022989"/>
    </source>
</evidence>
<dbReference type="InterPro" id="IPR017871">
    <property type="entry name" value="ABC_transporter-like_CS"/>
</dbReference>
<feature type="region of interest" description="Disordered" evidence="9">
    <location>
        <begin position="354"/>
        <end position="384"/>
    </location>
</feature>
<keyword evidence="7 10" id="KW-1133">Transmembrane helix</keyword>
<dbReference type="PROSITE" id="PS50006">
    <property type="entry name" value="FHA_DOMAIN"/>
    <property type="match status" value="1"/>
</dbReference>
<dbReference type="Pfam" id="PF00005">
    <property type="entry name" value="ABC_tran"/>
    <property type="match status" value="1"/>
</dbReference>
<dbReference type="PROSITE" id="PS00211">
    <property type="entry name" value="ABC_TRANSPORTER_1"/>
    <property type="match status" value="1"/>
</dbReference>
<dbReference type="PROSITE" id="PS50893">
    <property type="entry name" value="ABC_TRANSPORTER_2"/>
    <property type="match status" value="1"/>
</dbReference>
<feature type="transmembrane region" description="Helical" evidence="10">
    <location>
        <begin position="407"/>
        <end position="427"/>
    </location>
</feature>
<dbReference type="Pfam" id="PF01061">
    <property type="entry name" value="ABC2_membrane"/>
    <property type="match status" value="1"/>
</dbReference>
<evidence type="ECO:0000256" key="1">
    <source>
        <dbReference type="ARBA" id="ARBA00004141"/>
    </source>
</evidence>
<evidence type="ECO:0000256" key="3">
    <source>
        <dbReference type="ARBA" id="ARBA00022553"/>
    </source>
</evidence>
<evidence type="ECO:0000256" key="8">
    <source>
        <dbReference type="ARBA" id="ARBA00023136"/>
    </source>
</evidence>
<evidence type="ECO:0000313" key="13">
    <source>
        <dbReference type="EMBL" id="ANZ34761.1"/>
    </source>
</evidence>
<feature type="transmembrane region" description="Helical" evidence="10">
    <location>
        <begin position="531"/>
        <end position="550"/>
    </location>
</feature>
<evidence type="ECO:0008006" key="15">
    <source>
        <dbReference type="Google" id="ProtNLM"/>
    </source>
</evidence>
<keyword evidence="4 10" id="KW-0812">Transmembrane</keyword>
<evidence type="ECO:0000259" key="12">
    <source>
        <dbReference type="PROSITE" id="PS50893"/>
    </source>
</evidence>
<keyword evidence="14" id="KW-1185">Reference proteome</keyword>
<organism evidence="13 14">
    <name type="scientific">Lentzea guizhouensis</name>
    <dbReference type="NCBI Taxonomy" id="1586287"/>
    <lineage>
        <taxon>Bacteria</taxon>
        <taxon>Bacillati</taxon>
        <taxon>Actinomycetota</taxon>
        <taxon>Actinomycetes</taxon>
        <taxon>Pseudonocardiales</taxon>
        <taxon>Pseudonocardiaceae</taxon>
        <taxon>Lentzea</taxon>
    </lineage>
</organism>
<keyword evidence="3" id="KW-0597">Phosphoprotein</keyword>
<dbReference type="GO" id="GO:0016020">
    <property type="term" value="C:membrane"/>
    <property type="evidence" value="ECO:0007669"/>
    <property type="project" value="UniProtKB-SubCell"/>
</dbReference>
<dbReference type="GO" id="GO:0140359">
    <property type="term" value="F:ABC-type transporter activity"/>
    <property type="evidence" value="ECO:0007669"/>
    <property type="project" value="InterPro"/>
</dbReference>
<feature type="transmembrane region" description="Helical" evidence="10">
    <location>
        <begin position="557"/>
        <end position="576"/>
    </location>
</feature>
<keyword evidence="2" id="KW-0813">Transport</keyword>
<dbReference type="SMART" id="SM00382">
    <property type="entry name" value="AAA"/>
    <property type="match status" value="1"/>
</dbReference>
<keyword evidence="8 10" id="KW-0472">Membrane</keyword>
<dbReference type="SUPFAM" id="SSF52540">
    <property type="entry name" value="P-loop containing nucleoside triphosphate hydrolases"/>
    <property type="match status" value="1"/>
</dbReference>
<feature type="transmembrane region" description="Helical" evidence="10">
    <location>
        <begin position="629"/>
        <end position="651"/>
    </location>
</feature>
<protein>
    <recommendedName>
        <fullName evidence="15">ABC transporter ATP-binding protein</fullName>
    </recommendedName>
</protein>
<feature type="transmembrane region" description="Helical" evidence="10">
    <location>
        <begin position="447"/>
        <end position="467"/>
    </location>
</feature>
<dbReference type="InterPro" id="IPR050352">
    <property type="entry name" value="ABCG_transporters"/>
</dbReference>
<dbReference type="EMBL" id="CP016793">
    <property type="protein sequence ID" value="ANZ34761.1"/>
    <property type="molecule type" value="Genomic_DNA"/>
</dbReference>
<evidence type="ECO:0000256" key="6">
    <source>
        <dbReference type="ARBA" id="ARBA00022840"/>
    </source>
</evidence>
<dbReference type="InterPro" id="IPR000253">
    <property type="entry name" value="FHA_dom"/>
</dbReference>
<dbReference type="Proteomes" id="UP000093053">
    <property type="component" value="Chromosome"/>
</dbReference>
<sequence length="660" mass="70014">MPSLARQQSAQRFELGGEPVTIGRRGGGAEIEVDGLDVALRHTTVRRGTSGVVVRDLNAGTGTFVDGRPVLHAPVRPGGFFLVGHHVFRVLPDHVLAHETLPTPPSLTLAGLTIRHHGKDEPTLHDVSTALPSGGMLAVVGPSGLGKSTLCAGLLGEAVVESGWAEVDGMPLGGEHQLNPALVSFVPQTSSLLEELTVEQTMWHAARLRLAADTSTAELSRSVHAVLQRLHLQAFQKQTVHKLSGGQRRRLSVAVELLNDPLLLLLDEPTSGLDEGFDRMLMRDLAQVARDGCAVVIVTHTMAHLEEASAVLAIAAASEAEAPATVGYAGPPGGLLTAFAADSAADVMDALRDGHTAAAGPRPPATQSPPQPGTSHDPPRRGRTHPWRHVLVVNLRREFRRMWLRRWLFTTLALAGPVVAAALATWTNDRGFVGSPAQPNTDLAMSLAVTAICLSLLSMALSLTSVVNDKEVVRRESRWGVPDSAVVLSRAISRGVPALVQAAVTTTFLWLGNDLRQDTATGLPAAVEIGLVLAGLTLCSMCLGVLVSCVSTTAEQAVGMMSALSGGAVVLCGLVLPLGESSGFGRLINWLSYFFPTRWATSALAAAVDLPNTAIVHTDLMWRHDVQHVLVPLVVLLFASTLFCTLAPIALRRVRNDVRR</sequence>
<proteinExistence type="predicted"/>
<comment type="subcellular location">
    <subcellularLocation>
        <location evidence="1">Membrane</location>
        <topology evidence="1">Multi-pass membrane protein</topology>
    </subcellularLocation>
</comment>
<dbReference type="PANTHER" id="PTHR48041:SF139">
    <property type="entry name" value="PROTEIN SCARLET"/>
    <property type="match status" value="1"/>
</dbReference>
<feature type="transmembrane region" description="Helical" evidence="10">
    <location>
        <begin position="487"/>
        <end position="511"/>
    </location>
</feature>
<evidence type="ECO:0000256" key="9">
    <source>
        <dbReference type="SAM" id="MobiDB-lite"/>
    </source>
</evidence>
<feature type="domain" description="FHA" evidence="11">
    <location>
        <begin position="20"/>
        <end position="70"/>
    </location>
</feature>
<accession>A0A1B2HAL7</accession>
<dbReference type="STRING" id="1586287.BBK82_00370"/>
<dbReference type="Gene3D" id="2.60.200.20">
    <property type="match status" value="1"/>
</dbReference>
<dbReference type="AlphaFoldDB" id="A0A1B2HAL7"/>
<reference evidence="13 14" key="1">
    <citation type="submission" date="2016-07" db="EMBL/GenBank/DDBJ databases">
        <title>Complete genome sequence of the Lentzea guizhouensis DHS C013.</title>
        <authorList>
            <person name="Cao C."/>
        </authorList>
    </citation>
    <scope>NUCLEOTIDE SEQUENCE [LARGE SCALE GENOMIC DNA]</scope>
    <source>
        <strain evidence="13 14">DHS C013</strain>
    </source>
</reference>
<evidence type="ECO:0000256" key="4">
    <source>
        <dbReference type="ARBA" id="ARBA00022692"/>
    </source>
</evidence>
<dbReference type="GO" id="GO:0005524">
    <property type="term" value="F:ATP binding"/>
    <property type="evidence" value="ECO:0007669"/>
    <property type="project" value="UniProtKB-KW"/>
</dbReference>
<evidence type="ECO:0000256" key="2">
    <source>
        <dbReference type="ARBA" id="ARBA00022448"/>
    </source>
</evidence>
<gene>
    <name evidence="13" type="ORF">BBK82_00370</name>
</gene>
<dbReference type="CDD" id="cd00060">
    <property type="entry name" value="FHA"/>
    <property type="match status" value="1"/>
</dbReference>
<dbReference type="InterPro" id="IPR008984">
    <property type="entry name" value="SMAD_FHA_dom_sf"/>
</dbReference>
<evidence type="ECO:0000313" key="14">
    <source>
        <dbReference type="Proteomes" id="UP000093053"/>
    </source>
</evidence>
<evidence type="ECO:0000256" key="10">
    <source>
        <dbReference type="SAM" id="Phobius"/>
    </source>
</evidence>
<dbReference type="RefSeq" id="WP_065913181.1">
    <property type="nucleotide sequence ID" value="NZ_CP016793.1"/>
</dbReference>
<dbReference type="InterPro" id="IPR003439">
    <property type="entry name" value="ABC_transporter-like_ATP-bd"/>
</dbReference>
<dbReference type="InterPro" id="IPR013525">
    <property type="entry name" value="ABC2_TM"/>
</dbReference>
<evidence type="ECO:0000256" key="5">
    <source>
        <dbReference type="ARBA" id="ARBA00022741"/>
    </source>
</evidence>
<dbReference type="InterPro" id="IPR027417">
    <property type="entry name" value="P-loop_NTPase"/>
</dbReference>
<feature type="domain" description="ABC transporter" evidence="12">
    <location>
        <begin position="107"/>
        <end position="341"/>
    </location>
</feature>
<dbReference type="KEGG" id="led:BBK82_00370"/>
<dbReference type="PANTHER" id="PTHR48041">
    <property type="entry name" value="ABC TRANSPORTER G FAMILY MEMBER 28"/>
    <property type="match status" value="1"/>
</dbReference>
<dbReference type="GO" id="GO:0016887">
    <property type="term" value="F:ATP hydrolysis activity"/>
    <property type="evidence" value="ECO:0007669"/>
    <property type="project" value="InterPro"/>
</dbReference>